<dbReference type="EMBL" id="WNYA01033676">
    <property type="protein sequence ID" value="KAG8537126.1"/>
    <property type="molecule type" value="Genomic_DNA"/>
</dbReference>
<proteinExistence type="predicted"/>
<gene>
    <name evidence="1" type="ORF">GDO81_025032</name>
</gene>
<dbReference type="Proteomes" id="UP000824782">
    <property type="component" value="Unassembled WGS sequence"/>
</dbReference>
<protein>
    <submittedName>
        <fullName evidence="1">Uncharacterized protein</fullName>
    </submittedName>
</protein>
<comment type="caution">
    <text evidence="1">The sequence shown here is derived from an EMBL/GenBank/DDBJ whole genome shotgun (WGS) entry which is preliminary data.</text>
</comment>
<evidence type="ECO:0000313" key="1">
    <source>
        <dbReference type="EMBL" id="KAG8537126.1"/>
    </source>
</evidence>
<reference evidence="1" key="1">
    <citation type="thesis" date="2020" institute="ProQuest LLC" country="789 East Eisenhower Parkway, Ann Arbor, MI, USA">
        <title>Comparative Genomics and Chromosome Evolution.</title>
        <authorList>
            <person name="Mudd A.B."/>
        </authorList>
    </citation>
    <scope>NUCLEOTIDE SEQUENCE</scope>
    <source>
        <strain evidence="1">237g6f4</strain>
        <tissue evidence="1">Blood</tissue>
    </source>
</reference>
<organism evidence="1 2">
    <name type="scientific">Engystomops pustulosus</name>
    <name type="common">Tungara frog</name>
    <name type="synonym">Physalaemus pustulosus</name>
    <dbReference type="NCBI Taxonomy" id="76066"/>
    <lineage>
        <taxon>Eukaryota</taxon>
        <taxon>Metazoa</taxon>
        <taxon>Chordata</taxon>
        <taxon>Craniata</taxon>
        <taxon>Vertebrata</taxon>
        <taxon>Euteleostomi</taxon>
        <taxon>Amphibia</taxon>
        <taxon>Batrachia</taxon>
        <taxon>Anura</taxon>
        <taxon>Neobatrachia</taxon>
        <taxon>Hyloidea</taxon>
        <taxon>Leptodactylidae</taxon>
        <taxon>Leiuperinae</taxon>
        <taxon>Engystomops</taxon>
    </lineage>
</organism>
<accession>A0AAV6YSZ8</accession>
<keyword evidence="2" id="KW-1185">Reference proteome</keyword>
<evidence type="ECO:0000313" key="2">
    <source>
        <dbReference type="Proteomes" id="UP000824782"/>
    </source>
</evidence>
<sequence length="80" mass="8804">MAFCFGLLGLQRERLASRERASRCDITSASVLRQRGRINLHLQGPTSSELTAQPGLGKHRTHRPIVICSVPALCSSLLTY</sequence>
<dbReference type="AlphaFoldDB" id="A0AAV6YSZ8"/>
<name>A0AAV6YSZ8_ENGPU</name>